<gene>
    <name evidence="5" type="ORF">DPMN_138967</name>
</gene>
<dbReference type="InterPro" id="IPR029058">
    <property type="entry name" value="AB_hydrolase_fold"/>
</dbReference>
<keyword evidence="6" id="KW-1185">Reference proteome</keyword>
<evidence type="ECO:0000313" key="6">
    <source>
        <dbReference type="Proteomes" id="UP000828390"/>
    </source>
</evidence>
<keyword evidence="2 3" id="KW-0378">Hydrolase</keyword>
<evidence type="ECO:0000256" key="2">
    <source>
        <dbReference type="ARBA" id="ARBA00022801"/>
    </source>
</evidence>
<dbReference type="SUPFAM" id="SSF53474">
    <property type="entry name" value="alpha/beta-Hydrolases"/>
    <property type="match status" value="1"/>
</dbReference>
<feature type="chain" id="PRO_5039754257" description="Carboxylic ester hydrolase" evidence="3">
    <location>
        <begin position="27"/>
        <end position="602"/>
    </location>
</feature>
<evidence type="ECO:0000259" key="4">
    <source>
        <dbReference type="Pfam" id="PF00135"/>
    </source>
</evidence>
<accession>A0A9D4JHR4</accession>
<dbReference type="Pfam" id="PF00135">
    <property type="entry name" value="COesterase"/>
    <property type="match status" value="1"/>
</dbReference>
<dbReference type="PANTHER" id="PTHR43903">
    <property type="entry name" value="NEUROLIGIN"/>
    <property type="match status" value="1"/>
</dbReference>
<comment type="similarity">
    <text evidence="1 3">Belongs to the type-B carboxylesterase/lipase family.</text>
</comment>
<dbReference type="EC" id="3.1.1.-" evidence="3"/>
<feature type="signal peptide" evidence="3">
    <location>
        <begin position="1"/>
        <end position="26"/>
    </location>
</feature>
<dbReference type="EMBL" id="JAIWYP010000006">
    <property type="protein sequence ID" value="KAH3810574.1"/>
    <property type="molecule type" value="Genomic_DNA"/>
</dbReference>
<reference evidence="5" key="2">
    <citation type="submission" date="2020-11" db="EMBL/GenBank/DDBJ databases">
        <authorList>
            <person name="McCartney M.A."/>
            <person name="Auch B."/>
            <person name="Kono T."/>
            <person name="Mallez S."/>
            <person name="Becker A."/>
            <person name="Gohl D.M."/>
            <person name="Silverstein K.A.T."/>
            <person name="Koren S."/>
            <person name="Bechman K.B."/>
            <person name="Herman A."/>
            <person name="Abrahante J.E."/>
            <person name="Garbe J."/>
        </authorList>
    </citation>
    <scope>NUCLEOTIDE SEQUENCE</scope>
    <source>
        <strain evidence="5">Duluth1</strain>
        <tissue evidence="5">Whole animal</tissue>
    </source>
</reference>
<dbReference type="InterPro" id="IPR051093">
    <property type="entry name" value="Neuroligin/BSAL"/>
</dbReference>
<keyword evidence="3" id="KW-0732">Signal</keyword>
<dbReference type="Proteomes" id="UP000828390">
    <property type="component" value="Unassembled WGS sequence"/>
</dbReference>
<evidence type="ECO:0000256" key="1">
    <source>
        <dbReference type="ARBA" id="ARBA00005964"/>
    </source>
</evidence>
<protein>
    <recommendedName>
        <fullName evidence="3">Carboxylic ester hydrolase</fullName>
        <ecNumber evidence="3">3.1.1.-</ecNumber>
    </recommendedName>
</protein>
<evidence type="ECO:0000256" key="3">
    <source>
        <dbReference type="RuleBase" id="RU361235"/>
    </source>
</evidence>
<dbReference type="GO" id="GO:0016787">
    <property type="term" value="F:hydrolase activity"/>
    <property type="evidence" value="ECO:0007669"/>
    <property type="project" value="UniProtKB-KW"/>
</dbReference>
<proteinExistence type="inferred from homology"/>
<dbReference type="AlphaFoldDB" id="A0A9D4JHR4"/>
<evidence type="ECO:0000313" key="5">
    <source>
        <dbReference type="EMBL" id="KAH3810574.1"/>
    </source>
</evidence>
<comment type="caution">
    <text evidence="5">The sequence shown here is derived from an EMBL/GenBank/DDBJ whole genome shotgun (WGS) entry which is preliminary data.</text>
</comment>
<reference evidence="5" key="1">
    <citation type="journal article" date="2019" name="bioRxiv">
        <title>The Genome of the Zebra Mussel, Dreissena polymorpha: A Resource for Invasive Species Research.</title>
        <authorList>
            <person name="McCartney M.A."/>
            <person name="Auch B."/>
            <person name="Kono T."/>
            <person name="Mallez S."/>
            <person name="Zhang Y."/>
            <person name="Obille A."/>
            <person name="Becker A."/>
            <person name="Abrahante J.E."/>
            <person name="Garbe J."/>
            <person name="Badalamenti J.P."/>
            <person name="Herman A."/>
            <person name="Mangelson H."/>
            <person name="Liachko I."/>
            <person name="Sullivan S."/>
            <person name="Sone E.D."/>
            <person name="Koren S."/>
            <person name="Silverstein K.A.T."/>
            <person name="Beckman K.B."/>
            <person name="Gohl D.M."/>
        </authorList>
    </citation>
    <scope>NUCLEOTIDE SEQUENCE</scope>
    <source>
        <strain evidence="5">Duluth1</strain>
        <tissue evidence="5">Whole animal</tissue>
    </source>
</reference>
<sequence>MEFMKMTRFVCCSVLLLLLAIPVKQSQDSAEQVSVETPLGIFNGLSDIITLNKSRKFYTAFKGVPYAKPPVNDLRFRRPLPMEFKNDHIHNATFYRLQCVQPPGALRNITLEQSEDCLYLNINCPGRGVNASGIYPVMIYIHGGSFSVGGANIFSGDVLCAFNDVILVTLNYRLDVLGFLSSGQTGEGNYGLWDMHLAIKWVNQYIGYFGGDKTRVTLFGNSAGGAAVHYQAMFLGNRGLIHRVIAQSGVATAGWSVQNAPSKQFDEVVNNTGCNLGKDYSVIMECLRKVNSAYLTMQGWRFAPSIDNEFIFEHPKLMSHGLSQTISDQLDFFSEIDFMSGITSQDGFYDIMEPEYLDKIDLKDKIVAYVDPTHEKKVSEYRLDELVHQYTNVPKHTSKEWDTTELSRYAYLEFRTDIIFAIPTILACDKHSELAKRRMEKAGKTYFYFYDQQPSFARQVKWIPGVPHTYELPVLYGFTEDLNVKYTSPYFEEYPRYPTPEDIEMSKILMQLWTNFAKYGSPNNRNASNELTLPSWPQYQTDTGYYLELKLNLTDTSIKQHYKSERLALLSSLQNRGTNSGQFTVKPAVGVAWTMLMMLHMQ</sequence>
<organism evidence="5 6">
    <name type="scientific">Dreissena polymorpha</name>
    <name type="common">Zebra mussel</name>
    <name type="synonym">Mytilus polymorpha</name>
    <dbReference type="NCBI Taxonomy" id="45954"/>
    <lineage>
        <taxon>Eukaryota</taxon>
        <taxon>Metazoa</taxon>
        <taxon>Spiralia</taxon>
        <taxon>Lophotrochozoa</taxon>
        <taxon>Mollusca</taxon>
        <taxon>Bivalvia</taxon>
        <taxon>Autobranchia</taxon>
        <taxon>Heteroconchia</taxon>
        <taxon>Euheterodonta</taxon>
        <taxon>Imparidentia</taxon>
        <taxon>Neoheterodontei</taxon>
        <taxon>Myida</taxon>
        <taxon>Dreissenoidea</taxon>
        <taxon>Dreissenidae</taxon>
        <taxon>Dreissena</taxon>
    </lineage>
</organism>
<feature type="domain" description="Carboxylesterase type B" evidence="4">
    <location>
        <begin position="33"/>
        <end position="568"/>
    </location>
</feature>
<dbReference type="Gene3D" id="3.40.50.1820">
    <property type="entry name" value="alpha/beta hydrolase"/>
    <property type="match status" value="1"/>
</dbReference>
<dbReference type="InterPro" id="IPR019826">
    <property type="entry name" value="Carboxylesterase_B_AS"/>
</dbReference>
<name>A0A9D4JHR4_DREPO</name>
<dbReference type="PROSITE" id="PS00122">
    <property type="entry name" value="CARBOXYLESTERASE_B_1"/>
    <property type="match status" value="1"/>
</dbReference>
<dbReference type="InterPro" id="IPR002018">
    <property type="entry name" value="CarbesteraseB"/>
</dbReference>